<evidence type="ECO:0000313" key="15">
    <source>
        <dbReference type="EMBL" id="MST92677.1"/>
    </source>
</evidence>
<dbReference type="NCBIfam" id="NF006873">
    <property type="entry name" value="PRK09369.1"/>
    <property type="match status" value="1"/>
</dbReference>
<dbReference type="Proteomes" id="UP000053433">
    <property type="component" value="Unassembled WGS sequence"/>
</dbReference>
<dbReference type="InterPro" id="IPR036968">
    <property type="entry name" value="Enolpyruvate_Tfrase_sf"/>
</dbReference>
<dbReference type="RefSeq" id="WP_040910162.1">
    <property type="nucleotide sequence ID" value="NZ_CAUDWH010000046.1"/>
</dbReference>
<evidence type="ECO:0000256" key="10">
    <source>
        <dbReference type="ARBA" id="ARBA00038367"/>
    </source>
</evidence>
<comment type="caution">
    <text evidence="14">The sequence shown here is derived from an EMBL/GenBank/DDBJ whole genome shotgun (WGS) entry which is preliminary data.</text>
</comment>
<evidence type="ECO:0000313" key="16">
    <source>
        <dbReference type="Proteomes" id="UP000053433"/>
    </source>
</evidence>
<name>A0A0W7TPL7_9FIRM</name>
<comment type="function">
    <text evidence="12">Cell wall formation. Adds enolpyruvyl to UDP-N-acetylglucosamine.</text>
</comment>
<dbReference type="EMBL" id="LMUA01000016">
    <property type="protein sequence ID" value="KUE75786.1"/>
    <property type="molecule type" value="Genomic_DNA"/>
</dbReference>
<evidence type="ECO:0000256" key="9">
    <source>
        <dbReference type="ARBA" id="ARBA00023316"/>
    </source>
</evidence>
<dbReference type="Proteomes" id="UP000431913">
    <property type="component" value="Unassembled WGS sequence"/>
</dbReference>
<dbReference type="PANTHER" id="PTHR43783">
    <property type="entry name" value="UDP-N-ACETYLGLUCOSAMINE 1-CARBOXYVINYLTRANSFERASE"/>
    <property type="match status" value="1"/>
</dbReference>
<dbReference type="GO" id="GO:0008360">
    <property type="term" value="P:regulation of cell shape"/>
    <property type="evidence" value="ECO:0007669"/>
    <property type="project" value="UniProtKB-KW"/>
</dbReference>
<dbReference type="GO" id="GO:0005737">
    <property type="term" value="C:cytoplasm"/>
    <property type="evidence" value="ECO:0007669"/>
    <property type="project" value="UniProtKB-SubCell"/>
</dbReference>
<evidence type="ECO:0000256" key="3">
    <source>
        <dbReference type="ARBA" id="ARBA00022490"/>
    </source>
</evidence>
<feature type="modified residue" description="2-(S-cysteinyl)pyruvic acid O-phosphothioketal" evidence="12">
    <location>
        <position position="116"/>
    </location>
</feature>
<reference evidence="15 17" key="2">
    <citation type="submission" date="2019-08" db="EMBL/GenBank/DDBJ databases">
        <title>In-depth cultivation of the pig gut microbiome towards novel bacterial diversity and tailored functional studies.</title>
        <authorList>
            <person name="Wylensek D."/>
            <person name="Hitch T.C.A."/>
            <person name="Clavel T."/>
        </authorList>
    </citation>
    <scope>NUCLEOTIDE SEQUENCE [LARGE SCALE GENOMIC DNA]</scope>
    <source>
        <strain evidence="15 17">WCA3-601-WT-6J</strain>
    </source>
</reference>
<evidence type="ECO:0000313" key="14">
    <source>
        <dbReference type="EMBL" id="KUE75786.1"/>
    </source>
</evidence>
<dbReference type="InterPro" id="IPR001986">
    <property type="entry name" value="Enolpyruvate_Tfrase_dom"/>
</dbReference>
<comment type="subcellular location">
    <subcellularLocation>
        <location evidence="1 12">Cytoplasm</location>
    </subcellularLocation>
</comment>
<comment type="similarity">
    <text evidence="10 12">Belongs to the EPSP synthase family. MurA subfamily.</text>
</comment>
<evidence type="ECO:0000256" key="1">
    <source>
        <dbReference type="ARBA" id="ARBA00004496"/>
    </source>
</evidence>
<keyword evidence="8 12" id="KW-0131">Cell cycle</keyword>
<dbReference type="PANTHER" id="PTHR43783:SF1">
    <property type="entry name" value="UDP-N-ACETYLGLUCOSAMINE 1-CARBOXYVINYLTRANSFERASE"/>
    <property type="match status" value="1"/>
</dbReference>
<comment type="pathway">
    <text evidence="2 12">Cell wall biogenesis; peptidoglycan biosynthesis.</text>
</comment>
<dbReference type="InterPro" id="IPR050068">
    <property type="entry name" value="MurA_subfamily"/>
</dbReference>
<dbReference type="UniPathway" id="UPA00219"/>
<accession>A0A0W7TPL7</accession>
<reference evidence="14 16" key="1">
    <citation type="submission" date="2015-10" db="EMBL/GenBank/DDBJ databases">
        <title>A novel member of the family Ruminococcaceae isolated from human faeces.</title>
        <authorList>
            <person name="Shkoporov A.N."/>
            <person name="Chaplin A.V."/>
            <person name="Motuzova O.V."/>
            <person name="Kafarskaia L.I."/>
            <person name="Efimov B.A."/>
        </authorList>
    </citation>
    <scope>NUCLEOTIDE SEQUENCE [LARGE SCALE GENOMIC DNA]</scope>
    <source>
        <strain evidence="14 16">668</strain>
    </source>
</reference>
<gene>
    <name evidence="12 15" type="primary">murA</name>
    <name evidence="14" type="ORF">ASJ35_12150</name>
    <name evidence="15" type="ORF">FYJ76_12185</name>
</gene>
<feature type="domain" description="Enolpyruvate transferase" evidence="13">
    <location>
        <begin position="8"/>
        <end position="406"/>
    </location>
</feature>
<evidence type="ECO:0000256" key="6">
    <source>
        <dbReference type="ARBA" id="ARBA00022960"/>
    </source>
</evidence>
<dbReference type="EMBL" id="VUNJ01000013">
    <property type="protein sequence ID" value="MST92677.1"/>
    <property type="molecule type" value="Genomic_DNA"/>
</dbReference>
<keyword evidence="5 12" id="KW-0808">Transferase</keyword>
<dbReference type="GO" id="GO:0051301">
    <property type="term" value="P:cell division"/>
    <property type="evidence" value="ECO:0007669"/>
    <property type="project" value="UniProtKB-KW"/>
</dbReference>
<evidence type="ECO:0000256" key="12">
    <source>
        <dbReference type="HAMAP-Rule" id="MF_00111"/>
    </source>
</evidence>
<dbReference type="GO" id="GO:0019277">
    <property type="term" value="P:UDP-N-acetylgalactosamine biosynthetic process"/>
    <property type="evidence" value="ECO:0007669"/>
    <property type="project" value="InterPro"/>
</dbReference>
<proteinExistence type="inferred from homology"/>
<protein>
    <recommendedName>
        <fullName evidence="12">UDP-N-acetylglucosamine 1-carboxyvinyltransferase</fullName>
        <ecNumber evidence="12">2.5.1.7</ecNumber>
    </recommendedName>
    <alternativeName>
        <fullName evidence="12">Enoylpyruvate transferase</fullName>
    </alternativeName>
    <alternativeName>
        <fullName evidence="12">UDP-N-acetylglucosamine enolpyruvyl transferase</fullName>
        <shortName evidence="12">EPT</shortName>
    </alternativeName>
</protein>
<dbReference type="InterPro" id="IPR013792">
    <property type="entry name" value="RNA3'P_cycl/enolpyr_Trfase_a/b"/>
</dbReference>
<keyword evidence="12" id="KW-0670">Pyruvate</keyword>
<evidence type="ECO:0000256" key="11">
    <source>
        <dbReference type="ARBA" id="ARBA00047527"/>
    </source>
</evidence>
<evidence type="ECO:0000256" key="5">
    <source>
        <dbReference type="ARBA" id="ARBA00022679"/>
    </source>
</evidence>
<feature type="binding site" evidence="12">
    <location>
        <position position="330"/>
    </location>
    <ligand>
        <name>UDP-N-acetyl-alpha-D-glucosamine</name>
        <dbReference type="ChEBI" id="CHEBI:57705"/>
    </ligand>
</feature>
<keyword evidence="3 12" id="KW-0963">Cytoplasm</keyword>
<dbReference type="Gene3D" id="3.65.10.10">
    <property type="entry name" value="Enolpyruvate transferase domain"/>
    <property type="match status" value="2"/>
</dbReference>
<comment type="catalytic activity">
    <reaction evidence="11 12">
        <text>phosphoenolpyruvate + UDP-N-acetyl-alpha-D-glucosamine = UDP-N-acetyl-3-O-(1-carboxyvinyl)-alpha-D-glucosamine + phosphate</text>
        <dbReference type="Rhea" id="RHEA:18681"/>
        <dbReference type="ChEBI" id="CHEBI:43474"/>
        <dbReference type="ChEBI" id="CHEBI:57705"/>
        <dbReference type="ChEBI" id="CHEBI:58702"/>
        <dbReference type="ChEBI" id="CHEBI:68483"/>
        <dbReference type="EC" id="2.5.1.7"/>
    </reaction>
</comment>
<feature type="binding site" evidence="12">
    <location>
        <begin position="22"/>
        <end position="23"/>
    </location>
    <ligand>
        <name>phosphoenolpyruvate</name>
        <dbReference type="ChEBI" id="CHEBI:58702"/>
    </ligand>
</feature>
<comment type="caution">
    <text evidence="12">Lacks conserved residue(s) required for the propagation of feature annotation.</text>
</comment>
<dbReference type="SUPFAM" id="SSF55205">
    <property type="entry name" value="EPT/RTPC-like"/>
    <property type="match status" value="1"/>
</dbReference>
<feature type="active site" description="Proton donor" evidence="12">
    <location>
        <position position="116"/>
    </location>
</feature>
<keyword evidence="7 12" id="KW-0573">Peptidoglycan synthesis</keyword>
<dbReference type="NCBIfam" id="TIGR01072">
    <property type="entry name" value="murA"/>
    <property type="match status" value="1"/>
</dbReference>
<keyword evidence="6 12" id="KW-0133">Cell shape</keyword>
<evidence type="ECO:0000256" key="2">
    <source>
        <dbReference type="ARBA" id="ARBA00004752"/>
    </source>
</evidence>
<keyword evidence="4 12" id="KW-0132">Cell division</keyword>
<feature type="binding site" evidence="12">
    <location>
        <position position="308"/>
    </location>
    <ligand>
        <name>UDP-N-acetyl-alpha-D-glucosamine</name>
        <dbReference type="ChEBI" id="CHEBI:57705"/>
    </ligand>
</feature>
<dbReference type="GO" id="GO:0071555">
    <property type="term" value="P:cell wall organization"/>
    <property type="evidence" value="ECO:0007669"/>
    <property type="project" value="UniProtKB-KW"/>
</dbReference>
<dbReference type="GO" id="GO:0009252">
    <property type="term" value="P:peptidoglycan biosynthetic process"/>
    <property type="evidence" value="ECO:0007669"/>
    <property type="project" value="UniProtKB-UniRule"/>
</dbReference>
<dbReference type="EC" id="2.5.1.7" evidence="12"/>
<dbReference type="HAMAP" id="MF_00111">
    <property type="entry name" value="MurA"/>
    <property type="match status" value="1"/>
</dbReference>
<dbReference type="AlphaFoldDB" id="A0A0W7TPL7"/>
<organism evidence="14 16">
    <name type="scientific">Ruthenibacterium lactatiformans</name>
    <dbReference type="NCBI Taxonomy" id="1550024"/>
    <lineage>
        <taxon>Bacteria</taxon>
        <taxon>Bacillati</taxon>
        <taxon>Bacillota</taxon>
        <taxon>Clostridia</taxon>
        <taxon>Eubacteriales</taxon>
        <taxon>Oscillospiraceae</taxon>
        <taxon>Ruthenibacterium</taxon>
    </lineage>
</organism>
<sequence length="421" mass="43374">MEILTISGGSGLFGEVRIPGAKNSVLPIMAASVLCRGTVTLTDVPHLSDVEASARILQSVGCKVLLENGRAVITPPEFPGSAVPEPLMRAMRSSLFYLAPLLARTGRADIYTPGGCRLGARPIDMHLSGLEKMGAHITEKDGGALEVTAPDGLAGADICLRFPSVGATETLLMAAAAARGETVLRGAAVEPEVTDLARFLQGAGADITGVGTRVLHIRGRELLMGTQHAVCPDRITAATVLCAVAGCGGEVLLTNTCNAHLAEVLRILRRAGCMVSASGDSSVALASSGALRAAGGWDTGVYPSFPTDAAPLMAAALLRAQGESRVTDTIFENRFACAEGFLRLGASVNVCGRTLHVHGMDLLNGADVEAPDLRGGAALVIAALQAQGSTRVMGAEHISRGYEDIAALLAPLGARITRSWG</sequence>
<dbReference type="InterPro" id="IPR005750">
    <property type="entry name" value="UDP_GlcNAc_COvinyl_MurA"/>
</dbReference>
<dbReference type="CDD" id="cd01555">
    <property type="entry name" value="UdpNAET"/>
    <property type="match status" value="1"/>
</dbReference>
<feature type="binding site" evidence="12">
    <location>
        <position position="92"/>
    </location>
    <ligand>
        <name>UDP-N-acetyl-alpha-D-glucosamine</name>
        <dbReference type="ChEBI" id="CHEBI:57705"/>
    </ligand>
</feature>
<evidence type="ECO:0000256" key="8">
    <source>
        <dbReference type="ARBA" id="ARBA00023306"/>
    </source>
</evidence>
<evidence type="ECO:0000313" key="17">
    <source>
        <dbReference type="Proteomes" id="UP000431913"/>
    </source>
</evidence>
<evidence type="ECO:0000256" key="7">
    <source>
        <dbReference type="ARBA" id="ARBA00022984"/>
    </source>
</evidence>
<dbReference type="Pfam" id="PF00275">
    <property type="entry name" value="EPSP_synthase"/>
    <property type="match status" value="1"/>
</dbReference>
<evidence type="ECO:0000259" key="13">
    <source>
        <dbReference type="Pfam" id="PF00275"/>
    </source>
</evidence>
<dbReference type="GO" id="GO:0008760">
    <property type="term" value="F:UDP-N-acetylglucosamine 1-carboxyvinyltransferase activity"/>
    <property type="evidence" value="ECO:0007669"/>
    <property type="project" value="UniProtKB-UniRule"/>
</dbReference>
<keyword evidence="9 12" id="KW-0961">Cell wall biogenesis/degradation</keyword>
<evidence type="ECO:0000256" key="4">
    <source>
        <dbReference type="ARBA" id="ARBA00022618"/>
    </source>
</evidence>